<dbReference type="Pfam" id="PF00685">
    <property type="entry name" value="Sulfotransfer_1"/>
    <property type="match status" value="1"/>
</dbReference>
<dbReference type="SUPFAM" id="SSF52540">
    <property type="entry name" value="P-loop containing nucleoside triphosphate hydrolases"/>
    <property type="match status" value="1"/>
</dbReference>
<dbReference type="Proteomes" id="UP000001929">
    <property type="component" value="Chromosome"/>
</dbReference>
<dbReference type="InterPro" id="IPR027417">
    <property type="entry name" value="P-loop_NTPase"/>
</dbReference>
<dbReference type="PhylomeDB" id="Q2RW40"/>
<reference evidence="4 5" key="1">
    <citation type="journal article" date="2011" name="Stand. Genomic Sci.">
        <title>Complete genome sequence of Rhodospirillum rubrum type strain (S1).</title>
        <authorList>
            <person name="Munk A.C."/>
            <person name="Copeland A."/>
            <person name="Lucas S."/>
            <person name="Lapidus A."/>
            <person name="Del Rio T.G."/>
            <person name="Barry K."/>
            <person name="Detter J.C."/>
            <person name="Hammon N."/>
            <person name="Israni S."/>
            <person name="Pitluck S."/>
            <person name="Brettin T."/>
            <person name="Bruce D."/>
            <person name="Han C."/>
            <person name="Tapia R."/>
            <person name="Gilna P."/>
            <person name="Schmutz J."/>
            <person name="Larimer F."/>
            <person name="Land M."/>
            <person name="Kyrpides N.C."/>
            <person name="Mavromatis K."/>
            <person name="Richardson P."/>
            <person name="Rohde M."/>
            <person name="Goker M."/>
            <person name="Klenk H.P."/>
            <person name="Zhang Y."/>
            <person name="Roberts G.P."/>
            <person name="Reslewic S."/>
            <person name="Schwartz D.C."/>
        </authorList>
    </citation>
    <scope>NUCLEOTIDE SEQUENCE [LARGE SCALE GENOMIC DNA]</scope>
    <source>
        <strain evidence="5">ATCC 11170 / ATH 1.1.1 / DSM 467 / LMG 4362 / NCIMB 8255 / S1</strain>
    </source>
</reference>
<name>Q2RW40_RHORT</name>
<proteinExistence type="inferred from homology"/>
<dbReference type="eggNOG" id="ENOG502ZB7Q">
    <property type="taxonomic scope" value="Bacteria"/>
</dbReference>
<organism evidence="4 5">
    <name type="scientific">Rhodospirillum rubrum (strain ATCC 11170 / ATH 1.1.1 / DSM 467 / LMG 4362 / NCIMB 8255 / S1)</name>
    <dbReference type="NCBI Taxonomy" id="269796"/>
    <lineage>
        <taxon>Bacteria</taxon>
        <taxon>Pseudomonadati</taxon>
        <taxon>Pseudomonadota</taxon>
        <taxon>Alphaproteobacteria</taxon>
        <taxon>Rhodospirillales</taxon>
        <taxon>Rhodospirillaceae</taxon>
        <taxon>Rhodospirillum</taxon>
    </lineage>
</organism>
<dbReference type="KEGG" id="rru:Rru_A0854"/>
<evidence type="ECO:0000256" key="2">
    <source>
        <dbReference type="ARBA" id="ARBA00022679"/>
    </source>
</evidence>
<evidence type="ECO:0000259" key="3">
    <source>
        <dbReference type="Pfam" id="PF00685"/>
    </source>
</evidence>
<dbReference type="HOGENOM" id="CLU_027239_4_1_5"/>
<dbReference type="InterPro" id="IPR000863">
    <property type="entry name" value="Sulfotransferase_dom"/>
</dbReference>
<feature type="domain" description="Sulfotransferase" evidence="3">
    <location>
        <begin position="23"/>
        <end position="294"/>
    </location>
</feature>
<dbReference type="Gene3D" id="3.40.50.300">
    <property type="entry name" value="P-loop containing nucleotide triphosphate hydrolases"/>
    <property type="match status" value="1"/>
</dbReference>
<dbReference type="PANTHER" id="PTHR11783">
    <property type="entry name" value="SULFOTRANSFERASE SULT"/>
    <property type="match status" value="1"/>
</dbReference>
<comment type="similarity">
    <text evidence="1">Belongs to the sulfotransferase 1 family.</text>
</comment>
<protein>
    <submittedName>
        <fullName evidence="4">Sulfotransferase</fullName>
    </submittedName>
</protein>
<dbReference type="EMBL" id="CP000230">
    <property type="protein sequence ID" value="ABC21655.1"/>
    <property type="molecule type" value="Genomic_DNA"/>
</dbReference>
<dbReference type="GO" id="GO:0008146">
    <property type="term" value="F:sulfotransferase activity"/>
    <property type="evidence" value="ECO:0007669"/>
    <property type="project" value="InterPro"/>
</dbReference>
<evidence type="ECO:0000256" key="1">
    <source>
        <dbReference type="ARBA" id="ARBA00005771"/>
    </source>
</evidence>
<dbReference type="EnsemblBacteria" id="ABC21655">
    <property type="protein sequence ID" value="ABC21655"/>
    <property type="gene ID" value="Rru_A0854"/>
</dbReference>
<keyword evidence="2" id="KW-0808">Transferase</keyword>
<dbReference type="AlphaFoldDB" id="Q2RW40"/>
<keyword evidence="5" id="KW-1185">Reference proteome</keyword>
<dbReference type="PATRIC" id="fig|269796.9.peg.909"/>
<evidence type="ECO:0000313" key="4">
    <source>
        <dbReference type="EMBL" id="ABC21655.1"/>
    </source>
</evidence>
<dbReference type="STRING" id="269796.Rru_A0854"/>
<gene>
    <name evidence="4" type="ordered locus">Rru_A0854</name>
</gene>
<sequence length="299" mass="33072">MGAALSGVQPVGGPTMSDMRNLIWIAAYPKSGSTWMRLFVAHLLAEKADAASIRDQILRVPVDFGLMGFDTALGIKLADFTPEEAVVLKPRRLEAEARLLSRPSLFRTHDAWVRTSAGEPLLSAAATARAIHLVRDPRDIAVSFAEFFDCDQDQAISRMADPEYRLVFDPDGPAGPQVPITLLDWSGHCRSWLAAEEVPRLLVRYEDLLADPLGEFTRMAVFAGLPASAERIGRAVEETRFDRLKARDQNEGFAFRGDGRSHFRVGRAGGWRDGLTAEQARRIERDHGEVMTRLGYALG</sequence>
<evidence type="ECO:0000313" key="5">
    <source>
        <dbReference type="Proteomes" id="UP000001929"/>
    </source>
</evidence>
<accession>Q2RW40</accession>